<reference evidence="1" key="1">
    <citation type="submission" date="2024-09" db="EMBL/GenBank/DDBJ databases">
        <title>Black Yeasts Isolated from many extreme environments.</title>
        <authorList>
            <person name="Coleine C."/>
            <person name="Stajich J.E."/>
            <person name="Selbmann L."/>
        </authorList>
    </citation>
    <scope>NUCLEOTIDE SEQUENCE</scope>
    <source>
        <strain evidence="1">CCFEE 5737</strain>
    </source>
</reference>
<name>A0ACC3D3D7_9PEZI</name>
<dbReference type="EMBL" id="JAWDJW010007988">
    <property type="protein sequence ID" value="KAK3061218.1"/>
    <property type="molecule type" value="Genomic_DNA"/>
</dbReference>
<comment type="caution">
    <text evidence="1">The sequence shown here is derived from an EMBL/GenBank/DDBJ whole genome shotgun (WGS) entry which is preliminary data.</text>
</comment>
<proteinExistence type="predicted"/>
<gene>
    <name evidence="1" type="ORF">LTS18_006758</name>
</gene>
<evidence type="ECO:0000313" key="2">
    <source>
        <dbReference type="Proteomes" id="UP001186974"/>
    </source>
</evidence>
<protein>
    <submittedName>
        <fullName evidence="1">Uncharacterized protein</fullName>
    </submittedName>
</protein>
<evidence type="ECO:0000313" key="1">
    <source>
        <dbReference type="EMBL" id="KAK3061218.1"/>
    </source>
</evidence>
<feature type="non-terminal residue" evidence="1">
    <location>
        <position position="271"/>
    </location>
</feature>
<accession>A0ACC3D3D7</accession>
<keyword evidence="2" id="KW-1185">Reference proteome</keyword>
<sequence length="271" mass="29098">MPERNSTPDAQQPAESADNTPTKHIPHEEEEDGISMNEAQHTEDSDHLFEESDSDLPPLPPTDDADSFLQQQPTELQDSNVQSDTSTMSERIMKRKLMDIESSFLPDPAPVDRVERAAGADDTYLFAGTPGRASGNFQHLAHNGKSAQNTSIAQMLHHNDPSSPPTPEGAYKTPFPIRQHSDVKSGAESGGDGRHRAQSSEVAPSSPSAAAAARSKVRDGPVQGNNSQHDGQPYLQVNQGLSTAHSDDFARPVSSSSTVNTLKGLQDDGKT</sequence>
<dbReference type="Proteomes" id="UP001186974">
    <property type="component" value="Unassembled WGS sequence"/>
</dbReference>
<organism evidence="1 2">
    <name type="scientific">Coniosporium uncinatum</name>
    <dbReference type="NCBI Taxonomy" id="93489"/>
    <lineage>
        <taxon>Eukaryota</taxon>
        <taxon>Fungi</taxon>
        <taxon>Dikarya</taxon>
        <taxon>Ascomycota</taxon>
        <taxon>Pezizomycotina</taxon>
        <taxon>Dothideomycetes</taxon>
        <taxon>Dothideomycetes incertae sedis</taxon>
        <taxon>Coniosporium</taxon>
    </lineage>
</organism>